<keyword evidence="3" id="KW-1185">Reference proteome</keyword>
<dbReference type="EMBL" id="CAJA01000108">
    <property type="protein sequence ID" value="CCH72775.1"/>
    <property type="molecule type" value="Genomic_DNA"/>
</dbReference>
<feature type="compositionally biased region" description="Basic and acidic residues" evidence="1">
    <location>
        <begin position="98"/>
        <end position="109"/>
    </location>
</feature>
<feature type="compositionally biased region" description="Polar residues" evidence="1">
    <location>
        <begin position="87"/>
        <end position="97"/>
    </location>
</feature>
<gene>
    <name evidence="2" type="ORF">BN11_1960023</name>
</gene>
<dbReference type="Gene3D" id="3.90.176.10">
    <property type="entry name" value="Toxin ADP-ribosyltransferase, Chain A, domain 1"/>
    <property type="match status" value="1"/>
</dbReference>
<dbReference type="STRING" id="1193182.BN11_1960023"/>
<feature type="compositionally biased region" description="Basic and acidic residues" evidence="1">
    <location>
        <begin position="1"/>
        <end position="15"/>
    </location>
</feature>
<evidence type="ECO:0000313" key="2">
    <source>
        <dbReference type="EMBL" id="CCH72775.1"/>
    </source>
</evidence>
<dbReference type="RefSeq" id="WP_048698277.1">
    <property type="nucleotide sequence ID" value="NZ_HG764815.1"/>
</dbReference>
<dbReference type="Proteomes" id="UP000035763">
    <property type="component" value="Unassembled WGS sequence"/>
</dbReference>
<evidence type="ECO:0008006" key="4">
    <source>
        <dbReference type="Google" id="ProtNLM"/>
    </source>
</evidence>
<organism evidence="2 3">
    <name type="scientific">Nostocoides australiense Ben110</name>
    <dbReference type="NCBI Taxonomy" id="1193182"/>
    <lineage>
        <taxon>Bacteria</taxon>
        <taxon>Bacillati</taxon>
        <taxon>Actinomycetota</taxon>
        <taxon>Actinomycetes</taxon>
        <taxon>Micrococcales</taxon>
        <taxon>Intrasporangiaceae</taxon>
        <taxon>Nostocoides</taxon>
    </lineage>
</organism>
<proteinExistence type="predicted"/>
<feature type="compositionally biased region" description="Basic and acidic residues" evidence="1">
    <location>
        <begin position="26"/>
        <end position="47"/>
    </location>
</feature>
<accession>W6JW11</accession>
<dbReference type="OrthoDB" id="5140836at2"/>
<evidence type="ECO:0000256" key="1">
    <source>
        <dbReference type="SAM" id="MobiDB-lite"/>
    </source>
</evidence>
<name>W6JW11_9MICO</name>
<sequence>MPRKGHPDYAVDPDRGSSASPTKNARLVDLDEHQDRAASRSGLRDLDAMTEGMSGLTRMQKDRERLFPRGTTADLGDPRMRRHLPTEGQQRAPISSRQRNERSKDRRDTQATMPLTQLRAQKDLVTRPERWRDLNDQLSANTGDIQALSEKDQEQVRRVDRAIQSYERHNDRGHVLYSNVRMPYYINHQNLPGFLRNNFAAGDRVAFDRFTHATHQMHETAGYVHDPDGRVAVFELQTRRGAYLGQSDKKDNTQHLLPRGLEFEVVGVQEASYRSPDGTTGTRMVVQLRDVTPEP</sequence>
<dbReference type="AlphaFoldDB" id="W6JW11"/>
<comment type="caution">
    <text evidence="2">The sequence shown here is derived from an EMBL/GenBank/DDBJ whole genome shotgun (WGS) entry which is preliminary data.</text>
</comment>
<feature type="region of interest" description="Disordered" evidence="1">
    <location>
        <begin position="1"/>
        <end position="113"/>
    </location>
</feature>
<protein>
    <recommendedName>
        <fullName evidence="4">ADP ribosyltransferase domain-containing protein</fullName>
    </recommendedName>
</protein>
<evidence type="ECO:0000313" key="3">
    <source>
        <dbReference type="Proteomes" id="UP000035763"/>
    </source>
</evidence>
<dbReference type="SUPFAM" id="SSF56399">
    <property type="entry name" value="ADP-ribosylation"/>
    <property type="match status" value="1"/>
</dbReference>
<reference evidence="2 3" key="1">
    <citation type="journal article" date="2013" name="ISME J.">
        <title>A metabolic model for members of the genus Tetrasphaera involved in enhanced biological phosphorus removal.</title>
        <authorList>
            <person name="Kristiansen R."/>
            <person name="Nguyen H.T.T."/>
            <person name="Saunders A.M."/>
            <person name="Nielsen J.L."/>
            <person name="Wimmer R."/>
            <person name="Le V.Q."/>
            <person name="McIlroy S.J."/>
            <person name="Petrovski S."/>
            <person name="Seviour R.J."/>
            <person name="Calteau A."/>
            <person name="Nielsen K.L."/>
            <person name="Nielsen P.H."/>
        </authorList>
    </citation>
    <scope>NUCLEOTIDE SEQUENCE [LARGE SCALE GENOMIC DNA]</scope>
    <source>
        <strain evidence="2 3">Ben110</strain>
    </source>
</reference>